<proteinExistence type="predicted"/>
<comment type="caution">
    <text evidence="3">The sequence shown here is derived from an EMBL/GenBank/DDBJ whole genome shotgun (WGS) entry which is preliminary data.</text>
</comment>
<evidence type="ECO:0000256" key="2">
    <source>
        <dbReference type="SAM" id="SignalP"/>
    </source>
</evidence>
<organism evidence="3 4">
    <name type="scientific">Actinomadura macrotermitis</name>
    <dbReference type="NCBI Taxonomy" id="2585200"/>
    <lineage>
        <taxon>Bacteria</taxon>
        <taxon>Bacillati</taxon>
        <taxon>Actinomycetota</taxon>
        <taxon>Actinomycetes</taxon>
        <taxon>Streptosporangiales</taxon>
        <taxon>Thermomonosporaceae</taxon>
        <taxon>Actinomadura</taxon>
    </lineage>
</organism>
<keyword evidence="4" id="KW-1185">Reference proteome</keyword>
<accession>A0A7K0C576</accession>
<dbReference type="OrthoDB" id="9856381at2"/>
<feature type="region of interest" description="Disordered" evidence="1">
    <location>
        <begin position="29"/>
        <end position="75"/>
    </location>
</feature>
<gene>
    <name evidence="3" type="ORF">ACRB68_67060</name>
</gene>
<evidence type="ECO:0000313" key="3">
    <source>
        <dbReference type="EMBL" id="MQY08597.1"/>
    </source>
</evidence>
<dbReference type="Proteomes" id="UP000487268">
    <property type="component" value="Unassembled WGS sequence"/>
</dbReference>
<sequence length="217" mass="22206">MKTTGARAAVAAALAVAALAGCRVQAGTIDRTSAPEAAGDRTPAAAGTTRGESPDDRPTAGATAPGSDLPRLAGDFSRDYPAEERQAATLRELQNDPPPAGPKYSLGPLMAGIYMDLREPRKLDEVLVLRAEGSFPDTGAALTDFTARIRAQGAELTPVDPGKGGGSAGCTPRTTTSGGTKIVCYLVDETTLLLVSSSGTVQDVGEALAHMHGYLRA</sequence>
<dbReference type="RefSeq" id="WP_153539748.1">
    <property type="nucleotide sequence ID" value="NZ_WEGH01000005.1"/>
</dbReference>
<feature type="signal peptide" evidence="2">
    <location>
        <begin position="1"/>
        <end position="26"/>
    </location>
</feature>
<dbReference type="EMBL" id="WEGH01000005">
    <property type="protein sequence ID" value="MQY08597.1"/>
    <property type="molecule type" value="Genomic_DNA"/>
</dbReference>
<dbReference type="PROSITE" id="PS51257">
    <property type="entry name" value="PROKAR_LIPOPROTEIN"/>
    <property type="match status" value="1"/>
</dbReference>
<evidence type="ECO:0000256" key="1">
    <source>
        <dbReference type="SAM" id="MobiDB-lite"/>
    </source>
</evidence>
<keyword evidence="2" id="KW-0732">Signal</keyword>
<dbReference type="AlphaFoldDB" id="A0A7K0C576"/>
<protein>
    <submittedName>
        <fullName evidence="3">Uncharacterized protein</fullName>
    </submittedName>
</protein>
<name>A0A7K0C576_9ACTN</name>
<evidence type="ECO:0000313" key="4">
    <source>
        <dbReference type="Proteomes" id="UP000487268"/>
    </source>
</evidence>
<feature type="chain" id="PRO_5029525991" evidence="2">
    <location>
        <begin position="27"/>
        <end position="217"/>
    </location>
</feature>
<reference evidence="3 4" key="1">
    <citation type="submission" date="2019-10" db="EMBL/GenBank/DDBJ databases">
        <title>Actinomadura rubteroloni sp. nov. and Actinomadura macrotermitis sp. nov., isolated from the gut of fungus growing-termite Macrotermes natalensis.</title>
        <authorList>
            <person name="Benndorf R."/>
            <person name="Martin K."/>
            <person name="Kuefner M."/>
            <person name="De Beer W."/>
            <person name="Kaster A.-K."/>
            <person name="Vollmers J."/>
            <person name="Poulsen M."/>
            <person name="Beemelmanns C."/>
        </authorList>
    </citation>
    <scope>NUCLEOTIDE SEQUENCE [LARGE SCALE GENOMIC DNA]</scope>
    <source>
        <strain evidence="3 4">RB68</strain>
    </source>
</reference>